<gene>
    <name evidence="3" type="ORF">ACFFOL_10250</name>
</gene>
<dbReference type="Gene3D" id="3.90.79.10">
    <property type="entry name" value="Nucleoside Triphosphate Pyrophosphohydrolase"/>
    <property type="match status" value="1"/>
</dbReference>
<keyword evidence="4" id="KW-1185">Reference proteome</keyword>
<dbReference type="InterPro" id="IPR000086">
    <property type="entry name" value="NUDIX_hydrolase_dom"/>
</dbReference>
<dbReference type="PANTHER" id="PTHR43736:SF1">
    <property type="entry name" value="DIHYDRONEOPTERIN TRIPHOSPHATE DIPHOSPHATASE"/>
    <property type="match status" value="1"/>
</dbReference>
<feature type="domain" description="Nudix hydrolase" evidence="2">
    <location>
        <begin position="31"/>
        <end position="175"/>
    </location>
</feature>
<dbReference type="PROSITE" id="PS00893">
    <property type="entry name" value="NUDIX_BOX"/>
    <property type="match status" value="1"/>
</dbReference>
<dbReference type="Pfam" id="PF00293">
    <property type="entry name" value="NUDIX"/>
    <property type="match status" value="1"/>
</dbReference>
<dbReference type="EMBL" id="JBHMAJ010000007">
    <property type="protein sequence ID" value="MFB9824544.1"/>
    <property type="molecule type" value="Genomic_DNA"/>
</dbReference>
<dbReference type="Proteomes" id="UP001589595">
    <property type="component" value="Unassembled WGS sequence"/>
</dbReference>
<accession>A0ABD5MP15</accession>
<evidence type="ECO:0000259" key="2">
    <source>
        <dbReference type="PROSITE" id="PS51462"/>
    </source>
</evidence>
<dbReference type="GeneID" id="67210823"/>
<sequence>MSYTVETSAVSYCPACGASLGARETHEGERPYCPDCDLTLYRNPIPMARATVVDGDRALLIEMGEGRDEGAWALAGGHCLCDEPPAVTAARELEEETGLSVDPADLTLVGDGFLRFEDGVSMVSFNYAAAAADATGTVEAADDAADARFWTRTEIEGSPPLLRASGRAQVLDAIDRLGRDR</sequence>
<reference evidence="3" key="1">
    <citation type="submission" date="2024-09" db="EMBL/GenBank/DDBJ databases">
        <authorList>
            <person name="Sun Q."/>
        </authorList>
    </citation>
    <scope>NUCLEOTIDE SEQUENCE [LARGE SCALE GENOMIC DNA]</scope>
    <source>
        <strain evidence="3">JCM 31273</strain>
    </source>
</reference>
<dbReference type="RefSeq" id="WP_222920812.1">
    <property type="nucleotide sequence ID" value="NZ_CP082286.1"/>
</dbReference>
<name>A0ABD5MP15_9EURY</name>
<dbReference type="AlphaFoldDB" id="A0ABD5MP15"/>
<evidence type="ECO:0000313" key="3">
    <source>
        <dbReference type="EMBL" id="MFB9824544.1"/>
    </source>
</evidence>
<keyword evidence="1" id="KW-0378">Hydrolase</keyword>
<dbReference type="GO" id="GO:0016787">
    <property type="term" value="F:hydrolase activity"/>
    <property type="evidence" value="ECO:0007669"/>
    <property type="project" value="UniProtKB-KW"/>
</dbReference>
<organism evidence="3 4">
    <name type="scientific">Halobaculum roseum</name>
    <dbReference type="NCBI Taxonomy" id="2175149"/>
    <lineage>
        <taxon>Archaea</taxon>
        <taxon>Methanobacteriati</taxon>
        <taxon>Methanobacteriota</taxon>
        <taxon>Stenosarchaea group</taxon>
        <taxon>Halobacteria</taxon>
        <taxon>Halobacteriales</taxon>
        <taxon>Haloferacaceae</taxon>
        <taxon>Halobaculum</taxon>
    </lineage>
</organism>
<evidence type="ECO:0000256" key="1">
    <source>
        <dbReference type="ARBA" id="ARBA00022801"/>
    </source>
</evidence>
<dbReference type="SUPFAM" id="SSF55811">
    <property type="entry name" value="Nudix"/>
    <property type="match status" value="1"/>
</dbReference>
<comment type="caution">
    <text evidence="3">The sequence shown here is derived from an EMBL/GenBank/DDBJ whole genome shotgun (WGS) entry which is preliminary data.</text>
</comment>
<dbReference type="PANTHER" id="PTHR43736">
    <property type="entry name" value="ADP-RIBOSE PYROPHOSPHATASE"/>
    <property type="match status" value="1"/>
</dbReference>
<dbReference type="PROSITE" id="PS51462">
    <property type="entry name" value="NUDIX"/>
    <property type="match status" value="1"/>
</dbReference>
<proteinExistence type="predicted"/>
<dbReference type="InterPro" id="IPR015797">
    <property type="entry name" value="NUDIX_hydrolase-like_dom_sf"/>
</dbReference>
<evidence type="ECO:0000313" key="4">
    <source>
        <dbReference type="Proteomes" id="UP001589595"/>
    </source>
</evidence>
<protein>
    <submittedName>
        <fullName evidence="3">NUDIX domain-containing protein</fullName>
    </submittedName>
</protein>
<dbReference type="CDD" id="cd02883">
    <property type="entry name" value="NUDIX_Hydrolase"/>
    <property type="match status" value="1"/>
</dbReference>
<dbReference type="InterPro" id="IPR020084">
    <property type="entry name" value="NUDIX_hydrolase_CS"/>
</dbReference>